<protein>
    <submittedName>
        <fullName evidence="1">RelE-like translational repressor toxin</fullName>
    </submittedName>
</protein>
<dbReference type="AlphaFoldDB" id="A0A6J4MBI9"/>
<organism evidence="1">
    <name type="scientific">uncultured Gemmatimonadota bacterium</name>
    <dbReference type="NCBI Taxonomy" id="203437"/>
    <lineage>
        <taxon>Bacteria</taxon>
        <taxon>Pseudomonadati</taxon>
        <taxon>Gemmatimonadota</taxon>
        <taxon>environmental samples</taxon>
    </lineage>
</organism>
<gene>
    <name evidence="1" type="ORF">AVDCRST_MAG89-3299</name>
</gene>
<dbReference type="EMBL" id="CADCTV010000691">
    <property type="protein sequence ID" value="CAA9353898.1"/>
    <property type="molecule type" value="Genomic_DNA"/>
</dbReference>
<dbReference type="PIRSF" id="PIRSF039032">
    <property type="entry name" value="HigB-2"/>
    <property type="match status" value="1"/>
</dbReference>
<accession>A0A6J4MBI9</accession>
<feature type="non-terminal residue" evidence="1">
    <location>
        <position position="68"/>
    </location>
</feature>
<evidence type="ECO:0000313" key="1">
    <source>
        <dbReference type="EMBL" id="CAA9353898.1"/>
    </source>
</evidence>
<name>A0A6J4MBI9_9BACT</name>
<proteinExistence type="predicted"/>
<reference evidence="1" key="1">
    <citation type="submission" date="2020-02" db="EMBL/GenBank/DDBJ databases">
        <authorList>
            <person name="Meier V. D."/>
        </authorList>
    </citation>
    <scope>NUCLEOTIDE SEQUENCE</scope>
    <source>
        <strain evidence="1">AVDCRST_MAG89</strain>
    </source>
</reference>
<sequence>MLFVESRLFERARREYLADDELRELQAVLLANPDAGVLIPGTGGVRKLRWRLEGRGKRGGLRVIYYVR</sequence>
<dbReference type="InterPro" id="IPR009387">
    <property type="entry name" value="HigB-2"/>
</dbReference>